<protein>
    <submittedName>
        <fullName evidence="1">Uncharacterized protein</fullName>
    </submittedName>
</protein>
<gene>
    <name evidence="1" type="ORF">LENED_005356</name>
</gene>
<accession>A0A1Q3E8S2</accession>
<sequence length="105" mass="11560">MYSSAEEIRSNMAEEPAHDEMRAIQFFDLIFGGLANYHYIGTVVRWASEKATGRAMAVLEETKKDGTVIGNESGSGTVSVNVKAMTRITAALEVERYSEEETPPL</sequence>
<reference evidence="1 2" key="1">
    <citation type="submission" date="2016-08" db="EMBL/GenBank/DDBJ databases">
        <authorList>
            <consortium name="Lentinula edodes genome sequencing consortium"/>
            <person name="Sakamoto Y."/>
            <person name="Nakade K."/>
            <person name="Sato S."/>
            <person name="Yoshida Y."/>
            <person name="Miyazaki K."/>
            <person name="Natsume S."/>
            <person name="Konno N."/>
        </authorList>
    </citation>
    <scope>NUCLEOTIDE SEQUENCE [LARGE SCALE GENOMIC DNA]</scope>
    <source>
        <strain evidence="1 2">NBRC 111202</strain>
    </source>
</reference>
<evidence type="ECO:0000313" key="1">
    <source>
        <dbReference type="EMBL" id="GAW03618.1"/>
    </source>
</evidence>
<comment type="caution">
    <text evidence="1">The sequence shown here is derived from an EMBL/GenBank/DDBJ whole genome shotgun (WGS) entry which is preliminary data.</text>
</comment>
<proteinExistence type="predicted"/>
<organism evidence="1 2">
    <name type="scientific">Lentinula edodes</name>
    <name type="common">Shiitake mushroom</name>
    <name type="synonym">Lentinus edodes</name>
    <dbReference type="NCBI Taxonomy" id="5353"/>
    <lineage>
        <taxon>Eukaryota</taxon>
        <taxon>Fungi</taxon>
        <taxon>Dikarya</taxon>
        <taxon>Basidiomycota</taxon>
        <taxon>Agaricomycotina</taxon>
        <taxon>Agaricomycetes</taxon>
        <taxon>Agaricomycetidae</taxon>
        <taxon>Agaricales</taxon>
        <taxon>Marasmiineae</taxon>
        <taxon>Omphalotaceae</taxon>
        <taxon>Lentinula</taxon>
    </lineage>
</organism>
<dbReference type="Proteomes" id="UP000188533">
    <property type="component" value="Unassembled WGS sequence"/>
</dbReference>
<evidence type="ECO:0000313" key="2">
    <source>
        <dbReference type="Proteomes" id="UP000188533"/>
    </source>
</evidence>
<reference evidence="1 2" key="2">
    <citation type="submission" date="2017-02" db="EMBL/GenBank/DDBJ databases">
        <title>A genome survey and senescence transcriptome analysis in Lentinula edodes.</title>
        <authorList>
            <person name="Sakamoto Y."/>
            <person name="Nakade K."/>
            <person name="Sato S."/>
            <person name="Yoshida Y."/>
            <person name="Miyazaki K."/>
            <person name="Natsume S."/>
            <person name="Konno N."/>
        </authorList>
    </citation>
    <scope>NUCLEOTIDE SEQUENCE [LARGE SCALE GENOMIC DNA]</scope>
    <source>
        <strain evidence="1 2">NBRC 111202</strain>
    </source>
</reference>
<keyword evidence="2" id="KW-1185">Reference proteome</keyword>
<dbReference type="EMBL" id="BDGU01000150">
    <property type="protein sequence ID" value="GAW03618.1"/>
    <property type="molecule type" value="Genomic_DNA"/>
</dbReference>
<dbReference type="AlphaFoldDB" id="A0A1Q3E8S2"/>
<name>A0A1Q3E8S2_LENED</name>